<dbReference type="GO" id="GO:0044281">
    <property type="term" value="P:small molecule metabolic process"/>
    <property type="evidence" value="ECO:0007669"/>
    <property type="project" value="UniProtKB-ARBA"/>
</dbReference>
<evidence type="ECO:0000313" key="14">
    <source>
        <dbReference type="Proteomes" id="UP000298860"/>
    </source>
</evidence>
<feature type="domain" description="Carbohydrate kinase PfkB" evidence="12">
    <location>
        <begin position="17"/>
        <end position="286"/>
    </location>
</feature>
<comment type="function">
    <text evidence="11">Catalyzes the ATP-dependent phosphorylation of fructose-l-phosphate to fructose-l,6-bisphosphate.</text>
</comment>
<dbReference type="Gene3D" id="3.40.1190.20">
    <property type="match status" value="1"/>
</dbReference>
<keyword evidence="6 11" id="KW-0418">Kinase</keyword>
<dbReference type="InterPro" id="IPR017583">
    <property type="entry name" value="Tagatose/fructose_Pkinase"/>
</dbReference>
<evidence type="ECO:0000256" key="2">
    <source>
        <dbReference type="ARBA" id="ARBA00012131"/>
    </source>
</evidence>
<evidence type="ECO:0000313" key="13">
    <source>
        <dbReference type="EMBL" id="GDY33289.1"/>
    </source>
</evidence>
<evidence type="ECO:0000256" key="4">
    <source>
        <dbReference type="ARBA" id="ARBA00022679"/>
    </source>
</evidence>
<gene>
    <name evidence="13" type="primary">fruK</name>
    <name evidence="13" type="ORF">GTS_49220</name>
</gene>
<dbReference type="EC" id="2.7.1.56" evidence="2 11"/>
<sequence>MIVTVTPNPSLDRTAVLDELVPGAVLRAERVHVDPGGKGVNVARVLAAADRHTTALLPCGGVAGGQLAELLAPEGVPVVVVPISRSTRSNLTIVDRHGVTTKINEPGPELAPAELEAVRQRVAELAERAEWVVCCGSLPLDAPDDLHAQFVEVGRKAGARVAVDTSGPALAAACAATPELVKPNLAELTELAGRPLPRLGDVLAAARELRDAGVGAVLTSLGRDGALLVDHTGAWHAMGPEVPVASTVGAGDAALAGFLLAGASGPTALRTGVAYGTAAVRLPGSRMPRRDEVDVAAVRLIEPNESLILTGVDP</sequence>
<dbReference type="PROSITE" id="PS00584">
    <property type="entry name" value="PFKB_KINASES_2"/>
    <property type="match status" value="1"/>
</dbReference>
<dbReference type="GO" id="GO:0005829">
    <property type="term" value="C:cytosol"/>
    <property type="evidence" value="ECO:0007669"/>
    <property type="project" value="TreeGrafter"/>
</dbReference>
<comment type="caution">
    <text evidence="13">The sequence shown here is derived from an EMBL/GenBank/DDBJ whole genome shotgun (WGS) entry which is preliminary data.</text>
</comment>
<dbReference type="AlphaFoldDB" id="A0A4D4JG35"/>
<keyword evidence="7 11" id="KW-0067">ATP-binding</keyword>
<dbReference type="Proteomes" id="UP000298860">
    <property type="component" value="Unassembled WGS sequence"/>
</dbReference>
<dbReference type="GO" id="GO:0008662">
    <property type="term" value="F:1-phosphofructokinase activity"/>
    <property type="evidence" value="ECO:0007669"/>
    <property type="project" value="UniProtKB-UniRule"/>
</dbReference>
<dbReference type="PIRSF" id="PIRSF000535">
    <property type="entry name" value="1PFK/6PFK/LacC"/>
    <property type="match status" value="1"/>
</dbReference>
<dbReference type="GO" id="GO:0016052">
    <property type="term" value="P:carbohydrate catabolic process"/>
    <property type="evidence" value="ECO:0007669"/>
    <property type="project" value="UniProtKB-ARBA"/>
</dbReference>
<evidence type="ECO:0000256" key="11">
    <source>
        <dbReference type="RuleBase" id="RU369061"/>
    </source>
</evidence>
<dbReference type="InterPro" id="IPR029056">
    <property type="entry name" value="Ribokinase-like"/>
</dbReference>
<dbReference type="NCBIfam" id="TIGR03168">
    <property type="entry name" value="1-PFK"/>
    <property type="match status" value="1"/>
</dbReference>
<evidence type="ECO:0000256" key="8">
    <source>
        <dbReference type="ARBA" id="ARBA00032802"/>
    </source>
</evidence>
<evidence type="ECO:0000256" key="10">
    <source>
        <dbReference type="PIRNR" id="PIRNR000535"/>
    </source>
</evidence>
<evidence type="ECO:0000259" key="12">
    <source>
        <dbReference type="Pfam" id="PF00294"/>
    </source>
</evidence>
<evidence type="ECO:0000256" key="1">
    <source>
        <dbReference type="ARBA" id="ARBA00010688"/>
    </source>
</evidence>
<dbReference type="NCBIfam" id="TIGR03828">
    <property type="entry name" value="pfkB"/>
    <property type="match status" value="1"/>
</dbReference>
<dbReference type="SUPFAM" id="SSF53613">
    <property type="entry name" value="Ribokinase-like"/>
    <property type="match status" value="1"/>
</dbReference>
<dbReference type="InterPro" id="IPR002173">
    <property type="entry name" value="Carboh/pur_kinase_PfkB_CS"/>
</dbReference>
<name>A0A4D4JG35_9PSEU</name>
<dbReference type="InterPro" id="IPR011611">
    <property type="entry name" value="PfkB_dom"/>
</dbReference>
<evidence type="ECO:0000256" key="6">
    <source>
        <dbReference type="ARBA" id="ARBA00022777"/>
    </source>
</evidence>
<dbReference type="OrthoDB" id="9801219at2"/>
<dbReference type="GO" id="GO:0005524">
    <property type="term" value="F:ATP binding"/>
    <property type="evidence" value="ECO:0007669"/>
    <property type="project" value="UniProtKB-UniRule"/>
</dbReference>
<dbReference type="RefSeq" id="WP_137816250.1">
    <property type="nucleotide sequence ID" value="NZ_BJFL01000038.1"/>
</dbReference>
<organism evidence="13 14">
    <name type="scientific">Gandjariella thermophila</name>
    <dbReference type="NCBI Taxonomy" id="1931992"/>
    <lineage>
        <taxon>Bacteria</taxon>
        <taxon>Bacillati</taxon>
        <taxon>Actinomycetota</taxon>
        <taxon>Actinomycetes</taxon>
        <taxon>Pseudonocardiales</taxon>
        <taxon>Pseudonocardiaceae</taxon>
        <taxon>Gandjariella</taxon>
    </lineage>
</organism>
<accession>A0A4D4JG35</accession>
<keyword evidence="14" id="KW-1185">Reference proteome</keyword>
<dbReference type="PANTHER" id="PTHR46566:SF5">
    <property type="entry name" value="1-PHOSPHOFRUCTOKINASE"/>
    <property type="match status" value="1"/>
</dbReference>
<dbReference type="FunFam" id="3.40.1190.20:FF:000001">
    <property type="entry name" value="Phosphofructokinase"/>
    <property type="match status" value="1"/>
</dbReference>
<dbReference type="EMBL" id="BJFL01000038">
    <property type="protein sequence ID" value="GDY33289.1"/>
    <property type="molecule type" value="Genomic_DNA"/>
</dbReference>
<keyword evidence="4 10" id="KW-0808">Transferase</keyword>
<protein>
    <recommendedName>
        <fullName evidence="3 11">1-phosphofructokinase</fullName>
        <shortName evidence="11">Fru1PK</shortName>
        <ecNumber evidence="2 11">2.7.1.56</ecNumber>
    </recommendedName>
    <alternativeName>
        <fullName evidence="8 11">Fructose 1-phosphate kinase</fullName>
    </alternativeName>
</protein>
<evidence type="ECO:0000256" key="9">
    <source>
        <dbReference type="ARBA" id="ARBA00047745"/>
    </source>
</evidence>
<reference evidence="14" key="1">
    <citation type="submission" date="2019-04" db="EMBL/GenBank/DDBJ databases">
        <title>Draft genome sequence of Pseudonocardiaceae bacterium SL3-2-4.</title>
        <authorList>
            <person name="Ningsih F."/>
            <person name="Yokota A."/>
            <person name="Sakai Y."/>
            <person name="Nanatani K."/>
            <person name="Yabe S."/>
            <person name="Oetari A."/>
            <person name="Sjamsuridzal W."/>
        </authorList>
    </citation>
    <scope>NUCLEOTIDE SEQUENCE [LARGE SCALE GENOMIC DNA]</scope>
    <source>
        <strain evidence="14">SL3-2-4</strain>
    </source>
</reference>
<evidence type="ECO:0000256" key="7">
    <source>
        <dbReference type="ARBA" id="ARBA00022840"/>
    </source>
</evidence>
<comment type="catalytic activity">
    <reaction evidence="9 11">
        <text>beta-D-fructose 1-phosphate + ATP = beta-D-fructose 1,6-bisphosphate + ADP + H(+)</text>
        <dbReference type="Rhea" id="RHEA:14213"/>
        <dbReference type="ChEBI" id="CHEBI:15378"/>
        <dbReference type="ChEBI" id="CHEBI:30616"/>
        <dbReference type="ChEBI" id="CHEBI:32966"/>
        <dbReference type="ChEBI" id="CHEBI:138881"/>
        <dbReference type="ChEBI" id="CHEBI:456216"/>
        <dbReference type="EC" id="2.7.1.56"/>
    </reaction>
</comment>
<dbReference type="PANTHER" id="PTHR46566">
    <property type="entry name" value="1-PHOSPHOFRUCTOKINASE-RELATED"/>
    <property type="match status" value="1"/>
</dbReference>
<evidence type="ECO:0000256" key="3">
    <source>
        <dbReference type="ARBA" id="ARBA00013596"/>
    </source>
</evidence>
<keyword evidence="5 11" id="KW-0547">Nucleotide-binding</keyword>
<dbReference type="InterPro" id="IPR022463">
    <property type="entry name" value="1-PFruKinase"/>
</dbReference>
<dbReference type="Pfam" id="PF00294">
    <property type="entry name" value="PfkB"/>
    <property type="match status" value="1"/>
</dbReference>
<comment type="similarity">
    <text evidence="1 11">Belongs to the carbohydrate kinase PfkB family.</text>
</comment>
<evidence type="ECO:0000256" key="5">
    <source>
        <dbReference type="ARBA" id="ARBA00022741"/>
    </source>
</evidence>
<dbReference type="CDD" id="cd01164">
    <property type="entry name" value="FruK_PfkB_like"/>
    <property type="match status" value="1"/>
</dbReference>
<proteinExistence type="inferred from homology"/>